<organism evidence="1 2">
    <name type="scientific">Candidatus Yanofskybacteria bacterium RIFCSPHIGHO2_02_FULL_38_22b</name>
    <dbReference type="NCBI Taxonomy" id="1802673"/>
    <lineage>
        <taxon>Bacteria</taxon>
        <taxon>Candidatus Yanofskyibacteriota</taxon>
    </lineage>
</organism>
<proteinExistence type="predicted"/>
<protein>
    <submittedName>
        <fullName evidence="1">Uncharacterized protein</fullName>
    </submittedName>
</protein>
<dbReference type="AlphaFoldDB" id="A0A1F8F2K1"/>
<gene>
    <name evidence="1" type="ORF">A3B86_01205</name>
</gene>
<evidence type="ECO:0000313" key="1">
    <source>
        <dbReference type="EMBL" id="OGN07352.1"/>
    </source>
</evidence>
<comment type="caution">
    <text evidence="1">The sequence shown here is derived from an EMBL/GenBank/DDBJ whole genome shotgun (WGS) entry which is preliminary data.</text>
</comment>
<name>A0A1F8F2K1_9BACT</name>
<dbReference type="Proteomes" id="UP000176834">
    <property type="component" value="Unassembled WGS sequence"/>
</dbReference>
<dbReference type="EMBL" id="MGJN01000007">
    <property type="protein sequence ID" value="OGN07352.1"/>
    <property type="molecule type" value="Genomic_DNA"/>
</dbReference>
<sequence length="145" mass="16613">MKVRLVKQSGLKTLQWFRENKGKEFNVICKRHGGYDVDLTPAGHPGKEGWVYAEEVEEIREGSIARYSPILGRGVVYTDKETYVIRVDKMNKPEPAGMTHLGMWMQGPGDIIEIDAEDFPFPAVYEAMERHHKEALELLLKNIKL</sequence>
<reference evidence="1 2" key="1">
    <citation type="journal article" date="2016" name="Nat. Commun.">
        <title>Thousands of microbial genomes shed light on interconnected biogeochemical processes in an aquifer system.</title>
        <authorList>
            <person name="Anantharaman K."/>
            <person name="Brown C.T."/>
            <person name="Hug L.A."/>
            <person name="Sharon I."/>
            <person name="Castelle C.J."/>
            <person name="Probst A.J."/>
            <person name="Thomas B.C."/>
            <person name="Singh A."/>
            <person name="Wilkins M.J."/>
            <person name="Karaoz U."/>
            <person name="Brodie E.L."/>
            <person name="Williams K.H."/>
            <person name="Hubbard S.S."/>
            <person name="Banfield J.F."/>
        </authorList>
    </citation>
    <scope>NUCLEOTIDE SEQUENCE [LARGE SCALE GENOMIC DNA]</scope>
</reference>
<evidence type="ECO:0000313" key="2">
    <source>
        <dbReference type="Proteomes" id="UP000176834"/>
    </source>
</evidence>
<accession>A0A1F8F2K1</accession>